<dbReference type="Proteomes" id="UP000594014">
    <property type="component" value="Chromosome"/>
</dbReference>
<sequence>MNYVPLGKTGLNVSRFGLGCMRFPSDEKEAVRMVRYGIDAGVNYLDTAYVYGDSEVITGKALKDGYRNKIFLATKNPTWNISKHSDFEKYLDEQLRRLDTDYIDVYLLHNMNHNNWETIKRYDGFTFLDKMVEKGKIGHRAFSIHNTLAAFHEIMDAYDWEMAQIQLNILDVQQQVGLEGLYYAAERDVPVVVMEPLRGGYFFTNIPEEVKRLVAEYPEKRSLVEWCFRWLYNMPEVSVILSGTSTMEQLKDNLRIFEQAESGVMSLADEKLIRSIREVYEANQSIGCTGCGYCIPCPRNIPIPEIFKLYNSYQLMKTHPIDKIVYRDALLPGGKGADQCVLCGACTSHCPQDLAIPKLLNQVHEEFVKSS</sequence>
<proteinExistence type="predicted"/>
<keyword evidence="2" id="KW-1185">Reference proteome</keyword>
<gene>
    <name evidence="1" type="ORF">FRZ06_01120</name>
</gene>
<name>A0ACD1A6P4_9FIRM</name>
<dbReference type="EMBL" id="CP042469">
    <property type="protein sequence ID" value="QOX62048.1"/>
    <property type="molecule type" value="Genomic_DNA"/>
</dbReference>
<organism evidence="1 2">
    <name type="scientific">Anoxybacterium hadale</name>
    <dbReference type="NCBI Taxonomy" id="3408580"/>
    <lineage>
        <taxon>Bacteria</taxon>
        <taxon>Bacillati</taxon>
        <taxon>Bacillota</taxon>
        <taxon>Clostridia</taxon>
        <taxon>Peptostreptococcales</taxon>
        <taxon>Anaerovoracaceae</taxon>
        <taxon>Anoxybacterium</taxon>
    </lineage>
</organism>
<evidence type="ECO:0000313" key="2">
    <source>
        <dbReference type="Proteomes" id="UP000594014"/>
    </source>
</evidence>
<evidence type="ECO:0000313" key="1">
    <source>
        <dbReference type="EMBL" id="QOX62048.1"/>
    </source>
</evidence>
<protein>
    <submittedName>
        <fullName evidence="1">Aldo/keto reductase</fullName>
    </submittedName>
</protein>
<accession>A0ACD1A6P4</accession>
<reference evidence="1" key="1">
    <citation type="submission" date="2019-08" db="EMBL/GenBank/DDBJ databases">
        <title>Genome sequence of Clostridiales bacterium MT110.</title>
        <authorList>
            <person name="Cao J."/>
        </authorList>
    </citation>
    <scope>NUCLEOTIDE SEQUENCE</scope>
    <source>
        <strain evidence="1">MT110</strain>
    </source>
</reference>